<protein>
    <submittedName>
        <fullName evidence="2">Uncharacterized protein</fullName>
    </submittedName>
</protein>
<dbReference type="EMBL" id="BGZK01000292">
    <property type="protein sequence ID" value="GBP34720.1"/>
    <property type="molecule type" value="Genomic_DNA"/>
</dbReference>
<dbReference type="Proteomes" id="UP000299102">
    <property type="component" value="Unassembled WGS sequence"/>
</dbReference>
<keyword evidence="3" id="KW-1185">Reference proteome</keyword>
<comment type="caution">
    <text evidence="2">The sequence shown here is derived from an EMBL/GenBank/DDBJ whole genome shotgun (WGS) entry which is preliminary data.</text>
</comment>
<accession>A0A4C1V840</accession>
<evidence type="ECO:0000313" key="2">
    <source>
        <dbReference type="EMBL" id="GBP34720.1"/>
    </source>
</evidence>
<sequence>MKSFKAFMPRVAVASPLGRAAPPTRNELITLLREKAYVTSARAAAALVSYSVVLIKTIHNGLFIFNYKVSSSVTELLSSSVTEIDLERTRSRTHRDRRLLDRPPLIANYSDARDPPAPAARGPHAPRPRTNSISV</sequence>
<evidence type="ECO:0000256" key="1">
    <source>
        <dbReference type="SAM" id="MobiDB-lite"/>
    </source>
</evidence>
<organism evidence="2 3">
    <name type="scientific">Eumeta variegata</name>
    <name type="common">Bagworm moth</name>
    <name type="synonym">Eumeta japonica</name>
    <dbReference type="NCBI Taxonomy" id="151549"/>
    <lineage>
        <taxon>Eukaryota</taxon>
        <taxon>Metazoa</taxon>
        <taxon>Ecdysozoa</taxon>
        <taxon>Arthropoda</taxon>
        <taxon>Hexapoda</taxon>
        <taxon>Insecta</taxon>
        <taxon>Pterygota</taxon>
        <taxon>Neoptera</taxon>
        <taxon>Endopterygota</taxon>
        <taxon>Lepidoptera</taxon>
        <taxon>Glossata</taxon>
        <taxon>Ditrysia</taxon>
        <taxon>Tineoidea</taxon>
        <taxon>Psychidae</taxon>
        <taxon>Oiketicinae</taxon>
        <taxon>Eumeta</taxon>
    </lineage>
</organism>
<gene>
    <name evidence="2" type="ORF">EVAR_31590_1</name>
</gene>
<dbReference type="AlphaFoldDB" id="A0A4C1V840"/>
<name>A0A4C1V840_EUMVA</name>
<evidence type="ECO:0000313" key="3">
    <source>
        <dbReference type="Proteomes" id="UP000299102"/>
    </source>
</evidence>
<reference evidence="2 3" key="1">
    <citation type="journal article" date="2019" name="Commun. Biol.">
        <title>The bagworm genome reveals a unique fibroin gene that provides high tensile strength.</title>
        <authorList>
            <person name="Kono N."/>
            <person name="Nakamura H."/>
            <person name="Ohtoshi R."/>
            <person name="Tomita M."/>
            <person name="Numata K."/>
            <person name="Arakawa K."/>
        </authorList>
    </citation>
    <scope>NUCLEOTIDE SEQUENCE [LARGE SCALE GENOMIC DNA]</scope>
</reference>
<proteinExistence type="predicted"/>
<feature type="region of interest" description="Disordered" evidence="1">
    <location>
        <begin position="88"/>
        <end position="135"/>
    </location>
</feature>